<dbReference type="GO" id="GO:0003723">
    <property type="term" value="F:RNA binding"/>
    <property type="evidence" value="ECO:0007669"/>
    <property type="project" value="InterPro"/>
</dbReference>
<protein>
    <recommendedName>
        <fullName evidence="7">Matrin-type domain-containing protein</fullName>
    </recommendedName>
</protein>
<dbReference type="InterPro" id="IPR003604">
    <property type="entry name" value="Matrin/U1-like-C_Znf_C2H2"/>
</dbReference>
<keyword evidence="5" id="KW-0539">Nucleus</keyword>
<dbReference type="InterPro" id="IPR013087">
    <property type="entry name" value="Znf_C2H2_type"/>
</dbReference>
<feature type="region of interest" description="Disordered" evidence="6">
    <location>
        <begin position="446"/>
        <end position="642"/>
    </location>
</feature>
<sequence>MESADKNDEQMNNEQPGPSQSSLPLETVDDASLSQDTSLSQDSGDKPSSTLNLYAALGLSPEDVVALAQIPESEISIETLPHLIMQLKAKQAQCGGQTVTSPPKEELPNDQEADSTDGLPQKSTSKNESPEQLGHVRSRREPRHYKSSNEGSPPKFPMSYQTDDFRGVLPRSFPHTCSLCHCILYSAATWNDHLNGSRHEESRRKLLRTHPDWHPHDTPGRGLDSHSGGDALPVRRDSRSSSSRRRPYPTDSGPGEQHFPPSDRILHLKPKAGTKVVVTKFPQGTVGVQDLLSLAKPFGTVVKHLIFPCKGFLEFSSNKEAVNMVSHYATKPPYVKDNKLALYLSPMVASIHTPRLDKAEKRPKRSSHGAVCFSHLPSDKESEPELLEVAKMFGEVRYSKVYKNEVVIEMEDWYDAEVMVKYYHTNPLKIFGKNIRVSLSPFHKKLRLSPDPSRKGDSSRSSSSLPKSKEASRSSHVKSKEESSLQKDLTEEKYDDVGDERAVEEHEHMDVSLDSGAEDEQGMKVEDDQVNSEEDLGQGDAVDEQILKEPLVETNANANAKGSEGLDVEMDQNLEEITVEEKPPMNSQENPDEASTSPGPAEEPKSVDNPEEMEEMEEKKDVTEDNENDEDDMDFPDNMDDFVTLDELDDDADAGEKEDSEETSKVETDMLVSPCPILSTKGGKVVAVWRIRKGYGLEDALVKLAEPFGRVTNHAISFYRQEALLELESNEAADRMVKFYRGSKKATIFGRHVSVSMCLTLQQLEGPSGRSIYIGMLPLQKYSDISLLRLAQPFGKISAYHLNWRHRKCFIQMESAEAAEKMVEKYLEQPPKFYGSVLRICLCRKGDSQIPWQLPVKYELWCEQQKTRKTQKDKAKVEAEAQAENGQSAESPAAKKSATDDGAQSTVSDSEGAVSGSDRTDGQNKEEEVEQRSDEVPVPLGPYKPNNPVGIDYIVQRTGFFCKLCKVFYTNEKTAKSLHCSSLAHYQKLKMTLAEDHPNE</sequence>
<evidence type="ECO:0000256" key="2">
    <source>
        <dbReference type="ARBA" id="ARBA00022723"/>
    </source>
</evidence>
<dbReference type="OrthoDB" id="10072641at2759"/>
<dbReference type="GO" id="GO:0005634">
    <property type="term" value="C:nucleus"/>
    <property type="evidence" value="ECO:0007669"/>
    <property type="project" value="UniProtKB-SubCell"/>
</dbReference>
<feature type="compositionally biased region" description="Acidic residues" evidence="6">
    <location>
        <begin position="566"/>
        <end position="578"/>
    </location>
</feature>
<proteinExistence type="predicted"/>
<feature type="compositionally biased region" description="Polar residues" evidence="6">
    <location>
        <begin position="10"/>
        <end position="24"/>
    </location>
</feature>
<comment type="caution">
    <text evidence="8">The sequence shown here is derived from an EMBL/GenBank/DDBJ whole genome shotgun (WGS) entry which is preliminary data.</text>
</comment>
<dbReference type="InterPro" id="IPR036236">
    <property type="entry name" value="Znf_C2H2_sf"/>
</dbReference>
<dbReference type="Gene3D" id="3.30.70.330">
    <property type="match status" value="4"/>
</dbReference>
<name>A0A9Q1DQ06_CONCO</name>
<evidence type="ECO:0000259" key="7">
    <source>
        <dbReference type="PROSITE" id="PS50171"/>
    </source>
</evidence>
<organism evidence="8 9">
    <name type="scientific">Conger conger</name>
    <name type="common">Conger eel</name>
    <name type="synonym">Muraena conger</name>
    <dbReference type="NCBI Taxonomy" id="82655"/>
    <lineage>
        <taxon>Eukaryota</taxon>
        <taxon>Metazoa</taxon>
        <taxon>Chordata</taxon>
        <taxon>Craniata</taxon>
        <taxon>Vertebrata</taxon>
        <taxon>Euteleostomi</taxon>
        <taxon>Actinopterygii</taxon>
        <taxon>Neopterygii</taxon>
        <taxon>Teleostei</taxon>
        <taxon>Anguilliformes</taxon>
        <taxon>Congridae</taxon>
        <taxon>Conger</taxon>
    </lineage>
</organism>
<feature type="region of interest" description="Disordered" evidence="6">
    <location>
        <begin position="869"/>
        <end position="946"/>
    </location>
</feature>
<dbReference type="Proteomes" id="UP001152803">
    <property type="component" value="Unassembled WGS sequence"/>
</dbReference>
<evidence type="ECO:0000256" key="6">
    <source>
        <dbReference type="SAM" id="MobiDB-lite"/>
    </source>
</evidence>
<keyword evidence="4" id="KW-0862">Zinc</keyword>
<feature type="region of interest" description="Disordered" evidence="6">
    <location>
        <begin position="94"/>
        <end position="159"/>
    </location>
</feature>
<dbReference type="EMBL" id="JAFJMO010000005">
    <property type="protein sequence ID" value="KAJ8276549.1"/>
    <property type="molecule type" value="Genomic_DNA"/>
</dbReference>
<feature type="compositionally biased region" description="Basic and acidic residues" evidence="6">
    <location>
        <begin position="918"/>
        <end position="935"/>
    </location>
</feature>
<evidence type="ECO:0000313" key="8">
    <source>
        <dbReference type="EMBL" id="KAJ8276549.1"/>
    </source>
</evidence>
<accession>A0A9Q1DQ06</accession>
<evidence type="ECO:0000256" key="4">
    <source>
        <dbReference type="ARBA" id="ARBA00022833"/>
    </source>
</evidence>
<dbReference type="SMART" id="SM00360">
    <property type="entry name" value="RRM"/>
    <property type="match status" value="3"/>
</dbReference>
<evidence type="ECO:0000256" key="1">
    <source>
        <dbReference type="ARBA" id="ARBA00004123"/>
    </source>
</evidence>
<feature type="compositionally biased region" description="Basic and acidic residues" evidence="6">
    <location>
        <begin position="870"/>
        <end position="879"/>
    </location>
</feature>
<dbReference type="SUPFAM" id="SSF54928">
    <property type="entry name" value="RNA-binding domain, RBD"/>
    <property type="match status" value="4"/>
</dbReference>
<dbReference type="PROSITE" id="PS50171">
    <property type="entry name" value="ZF_MATRIN"/>
    <property type="match status" value="1"/>
</dbReference>
<dbReference type="InterPro" id="IPR035979">
    <property type="entry name" value="RBD_domain_sf"/>
</dbReference>
<evidence type="ECO:0000256" key="5">
    <source>
        <dbReference type="ARBA" id="ARBA00023242"/>
    </source>
</evidence>
<dbReference type="SUPFAM" id="SSF57667">
    <property type="entry name" value="beta-beta-alpha zinc fingers"/>
    <property type="match status" value="1"/>
</dbReference>
<reference evidence="8" key="1">
    <citation type="journal article" date="2023" name="Science">
        <title>Genome structures resolve the early diversification of teleost fishes.</title>
        <authorList>
            <person name="Parey E."/>
            <person name="Louis A."/>
            <person name="Montfort J."/>
            <person name="Bouchez O."/>
            <person name="Roques C."/>
            <person name="Iampietro C."/>
            <person name="Lluch J."/>
            <person name="Castinel A."/>
            <person name="Donnadieu C."/>
            <person name="Desvignes T."/>
            <person name="Floi Bucao C."/>
            <person name="Jouanno E."/>
            <person name="Wen M."/>
            <person name="Mejri S."/>
            <person name="Dirks R."/>
            <person name="Jansen H."/>
            <person name="Henkel C."/>
            <person name="Chen W.J."/>
            <person name="Zahm M."/>
            <person name="Cabau C."/>
            <person name="Klopp C."/>
            <person name="Thompson A.W."/>
            <person name="Robinson-Rechavi M."/>
            <person name="Braasch I."/>
            <person name="Lecointre G."/>
            <person name="Bobe J."/>
            <person name="Postlethwait J.H."/>
            <person name="Berthelot C."/>
            <person name="Roest Crollius H."/>
            <person name="Guiguen Y."/>
        </authorList>
    </citation>
    <scope>NUCLEOTIDE SEQUENCE</scope>
    <source>
        <strain evidence="8">Concon-B</strain>
    </source>
</reference>
<keyword evidence="9" id="KW-1185">Reference proteome</keyword>
<dbReference type="Pfam" id="PF12874">
    <property type="entry name" value="zf-met"/>
    <property type="match status" value="1"/>
</dbReference>
<dbReference type="AlphaFoldDB" id="A0A9Q1DQ06"/>
<feature type="compositionally biased region" description="Polar residues" evidence="6">
    <location>
        <begin position="585"/>
        <end position="598"/>
    </location>
</feature>
<dbReference type="InterPro" id="IPR012677">
    <property type="entry name" value="Nucleotide-bd_a/b_plait_sf"/>
</dbReference>
<feature type="compositionally biased region" description="Basic and acidic residues" evidence="6">
    <location>
        <begin position="209"/>
        <end position="219"/>
    </location>
</feature>
<dbReference type="SMART" id="SM00451">
    <property type="entry name" value="ZnF_U1"/>
    <property type="match status" value="2"/>
</dbReference>
<feature type="compositionally biased region" description="Acidic residues" evidence="6">
    <location>
        <begin position="528"/>
        <end position="543"/>
    </location>
</feature>
<feature type="compositionally biased region" description="Low complexity" evidence="6">
    <location>
        <begin position="30"/>
        <end position="42"/>
    </location>
</feature>
<feature type="region of interest" description="Disordered" evidence="6">
    <location>
        <begin position="209"/>
        <end position="264"/>
    </location>
</feature>
<dbReference type="InterPro" id="IPR000504">
    <property type="entry name" value="RRM_dom"/>
</dbReference>
<keyword evidence="3" id="KW-0863">Zinc-finger</keyword>
<feature type="domain" description="Matrin-type" evidence="7">
    <location>
        <begin position="960"/>
        <end position="991"/>
    </location>
</feature>
<feature type="region of interest" description="Disordered" evidence="6">
    <location>
        <begin position="1"/>
        <end position="51"/>
    </location>
</feature>
<dbReference type="PANTHER" id="PTHR15592">
    <property type="entry name" value="MATRIN 3/NUCLEAR PROTEIN 220-RELATED"/>
    <property type="match status" value="1"/>
</dbReference>
<evidence type="ECO:0000313" key="9">
    <source>
        <dbReference type="Proteomes" id="UP001152803"/>
    </source>
</evidence>
<dbReference type="InterPro" id="IPR000690">
    <property type="entry name" value="Matrin/U1-C_Znf_C2H2"/>
</dbReference>
<feature type="compositionally biased region" description="Acidic residues" evidence="6">
    <location>
        <begin position="624"/>
        <end position="642"/>
    </location>
</feature>
<comment type="subcellular location">
    <subcellularLocation>
        <location evidence="1">Nucleus</location>
    </subcellularLocation>
</comment>
<evidence type="ECO:0000256" key="3">
    <source>
        <dbReference type="ARBA" id="ARBA00022771"/>
    </source>
</evidence>
<dbReference type="GO" id="GO:0008270">
    <property type="term" value="F:zinc ion binding"/>
    <property type="evidence" value="ECO:0007669"/>
    <property type="project" value="UniProtKB-KW"/>
</dbReference>
<keyword evidence="2" id="KW-0479">Metal-binding</keyword>
<feature type="compositionally biased region" description="Basic and acidic residues" evidence="6">
    <location>
        <begin position="467"/>
        <end position="511"/>
    </location>
</feature>
<gene>
    <name evidence="8" type="ORF">COCON_G00083010</name>
</gene>
<feature type="compositionally biased region" description="Basic residues" evidence="6">
    <location>
        <begin position="136"/>
        <end position="146"/>
    </location>
</feature>